<dbReference type="Proteomes" id="UP000095280">
    <property type="component" value="Unplaced"/>
</dbReference>
<evidence type="ECO:0000313" key="3">
    <source>
        <dbReference type="Proteomes" id="UP000095280"/>
    </source>
</evidence>
<keyword evidence="2" id="KW-0472">Membrane</keyword>
<organism evidence="3 4">
    <name type="scientific">Macrostomum lignano</name>
    <dbReference type="NCBI Taxonomy" id="282301"/>
    <lineage>
        <taxon>Eukaryota</taxon>
        <taxon>Metazoa</taxon>
        <taxon>Spiralia</taxon>
        <taxon>Lophotrochozoa</taxon>
        <taxon>Platyhelminthes</taxon>
        <taxon>Rhabditophora</taxon>
        <taxon>Macrostomorpha</taxon>
        <taxon>Macrostomida</taxon>
        <taxon>Macrostomidae</taxon>
        <taxon>Macrostomum</taxon>
    </lineage>
</organism>
<accession>A0A1I8FT74</accession>
<reference evidence="4" key="1">
    <citation type="submission" date="2016-11" db="UniProtKB">
        <authorList>
            <consortium name="WormBaseParasite"/>
        </authorList>
    </citation>
    <scope>IDENTIFICATION</scope>
</reference>
<dbReference type="AlphaFoldDB" id="A0A1I8FT74"/>
<feature type="region of interest" description="Disordered" evidence="1">
    <location>
        <begin position="366"/>
        <end position="431"/>
    </location>
</feature>
<keyword evidence="2" id="KW-0812">Transmembrane</keyword>
<sequence>MFAMGSISKQPFNSAPVIQSELTGSLTVRDDVVVEFKRQLLAVDPEDDPVVWELRGDAKFGQASLSADGLLVYRPSYTVDELEWTERLPLVVTDQPPAGVPAKQARGVFQLSVSGGQFRTDIYFVRDGTALKGPVREVIKQEETDIRGIRFAISCATSVRATAKLSLRSPGGHELSMLSSSAQPPAGIDNLPKEAKWLTNVYEFRPKGRGHGRFSFEFAGVFELNGSVRGSDTAEVTVALLAMPCQNNGTCRGPEWDPDCSDVRRADGYEGLLVSLSRRVAGRPLRARGPVRAASLRPAAELATTAAPPASARPVATARHAPPGISLMDWLVPTLIALGVALVLAGAIIGAVMLRSRLRAKKLVTPVNAESDSVEQRGAQEMTERPTSSQQGSERAENTAQDADIEEVETAIDGSTDAGGGGLGERSTPLPVFEAWDPDQAVVKGHGVDKKNISDPFNF</sequence>
<dbReference type="WBParaSite" id="maker-unitig_45935-snap-gene-0.3-mRNA-1">
    <property type="protein sequence ID" value="maker-unitig_45935-snap-gene-0.3-mRNA-1"/>
    <property type="gene ID" value="maker-unitig_45935-snap-gene-0.3"/>
</dbReference>
<keyword evidence="2" id="KW-1133">Transmembrane helix</keyword>
<protein>
    <submittedName>
        <fullName evidence="4">LAM_G_DOMAIN domain-containing protein</fullName>
    </submittedName>
</protein>
<keyword evidence="3" id="KW-1185">Reference proteome</keyword>
<name>A0A1I8FT74_9PLAT</name>
<evidence type="ECO:0000256" key="1">
    <source>
        <dbReference type="SAM" id="MobiDB-lite"/>
    </source>
</evidence>
<evidence type="ECO:0000313" key="4">
    <source>
        <dbReference type="WBParaSite" id="maker-unitig_45935-snap-gene-0.3-mRNA-1"/>
    </source>
</evidence>
<feature type="compositionally biased region" description="Polar residues" evidence="1">
    <location>
        <begin position="385"/>
        <end position="401"/>
    </location>
</feature>
<feature type="transmembrane region" description="Helical" evidence="2">
    <location>
        <begin position="330"/>
        <end position="354"/>
    </location>
</feature>
<evidence type="ECO:0000256" key="2">
    <source>
        <dbReference type="SAM" id="Phobius"/>
    </source>
</evidence>
<proteinExistence type="predicted"/>